<dbReference type="GO" id="GO:0055085">
    <property type="term" value="P:transmembrane transport"/>
    <property type="evidence" value="ECO:0007669"/>
    <property type="project" value="InterPro"/>
</dbReference>
<gene>
    <name evidence="9" type="ORF">TH25_06845</name>
</gene>
<dbReference type="PROSITE" id="PS50928">
    <property type="entry name" value="ABC_TM1"/>
    <property type="match status" value="1"/>
</dbReference>
<evidence type="ECO:0000313" key="9">
    <source>
        <dbReference type="EMBL" id="RCK52238.1"/>
    </source>
</evidence>
<evidence type="ECO:0000256" key="2">
    <source>
        <dbReference type="ARBA" id="ARBA00022448"/>
    </source>
</evidence>
<keyword evidence="4 7" id="KW-0812">Transmembrane</keyword>
<dbReference type="InterPro" id="IPR000515">
    <property type="entry name" value="MetI-like"/>
</dbReference>
<proteinExistence type="inferred from homology"/>
<comment type="subcellular location">
    <subcellularLocation>
        <location evidence="1 7">Cell membrane</location>
        <topology evidence="1 7">Multi-pass membrane protein</topology>
    </subcellularLocation>
</comment>
<keyword evidence="6 7" id="KW-0472">Membrane</keyword>
<organism evidence="9 10">
    <name type="scientific">Thalassospira profundimaris</name>
    <dbReference type="NCBI Taxonomy" id="502049"/>
    <lineage>
        <taxon>Bacteria</taxon>
        <taxon>Pseudomonadati</taxon>
        <taxon>Pseudomonadota</taxon>
        <taxon>Alphaproteobacteria</taxon>
        <taxon>Rhodospirillales</taxon>
        <taxon>Thalassospiraceae</taxon>
        <taxon>Thalassospira</taxon>
    </lineage>
</organism>
<feature type="transmembrane region" description="Helical" evidence="7">
    <location>
        <begin position="262"/>
        <end position="285"/>
    </location>
</feature>
<comment type="caution">
    <text evidence="9">The sequence shown here is derived from an EMBL/GenBank/DDBJ whole genome shotgun (WGS) entry which is preliminary data.</text>
</comment>
<feature type="transmembrane region" description="Helical" evidence="7">
    <location>
        <begin position="202"/>
        <end position="224"/>
    </location>
</feature>
<evidence type="ECO:0000259" key="8">
    <source>
        <dbReference type="PROSITE" id="PS50928"/>
    </source>
</evidence>
<evidence type="ECO:0000256" key="5">
    <source>
        <dbReference type="ARBA" id="ARBA00022989"/>
    </source>
</evidence>
<accession>A0A367XF06</accession>
<sequence length="294" mass="33097">MKRKTRMWSNLSAKIASIPMLITAVGVFILCVAYSIALSFTPSRYFPKFDFIGFDQYIRLWTTDRWTISVYNLLIFGVLFIGFCLVIGFILAVLIDRNIRMEGVFRTIFLYPYALSFVVTGLIWQWMMDPALGIQNVVRNLGWESFNFAPLTSTEYAIYGVVIAAVWQGTGLIMCLMLAGLRGIDREIWKAARVDGIPLWRTYVFIIIPMIRPVIVTAVVLKAISVVRVYDLVVAQTGGGPGIATEVPAKFVIDHFTERGNVAIAMAAATMMLLPVLLLVGPWVYNEYVRRARA</sequence>
<protein>
    <submittedName>
        <fullName evidence="9">Sugar ABC transporter permease</fullName>
    </submittedName>
</protein>
<feature type="transmembrane region" description="Helical" evidence="7">
    <location>
        <begin position="70"/>
        <end position="95"/>
    </location>
</feature>
<feature type="transmembrane region" description="Helical" evidence="7">
    <location>
        <begin position="156"/>
        <end position="181"/>
    </location>
</feature>
<evidence type="ECO:0000256" key="3">
    <source>
        <dbReference type="ARBA" id="ARBA00022475"/>
    </source>
</evidence>
<name>A0A367XF06_9PROT</name>
<dbReference type="PANTHER" id="PTHR30193:SF42">
    <property type="entry name" value="ABC TRANSPORTER PERMEASE PROTEIN"/>
    <property type="match status" value="1"/>
</dbReference>
<evidence type="ECO:0000256" key="6">
    <source>
        <dbReference type="ARBA" id="ARBA00023136"/>
    </source>
</evidence>
<keyword evidence="5 7" id="KW-1133">Transmembrane helix</keyword>
<evidence type="ECO:0000256" key="1">
    <source>
        <dbReference type="ARBA" id="ARBA00004651"/>
    </source>
</evidence>
<dbReference type="InterPro" id="IPR035906">
    <property type="entry name" value="MetI-like_sf"/>
</dbReference>
<dbReference type="GO" id="GO:0005886">
    <property type="term" value="C:plasma membrane"/>
    <property type="evidence" value="ECO:0007669"/>
    <property type="project" value="UniProtKB-SubCell"/>
</dbReference>
<evidence type="ECO:0000256" key="7">
    <source>
        <dbReference type="RuleBase" id="RU363032"/>
    </source>
</evidence>
<dbReference type="AlphaFoldDB" id="A0A367XF06"/>
<reference evidence="9 10" key="1">
    <citation type="submission" date="2014-07" db="EMBL/GenBank/DDBJ databases">
        <title>Draft genome sequence of Thalassospira profundimaris S25-3-2.</title>
        <authorList>
            <person name="Lai Q."/>
            <person name="Shao Z."/>
        </authorList>
    </citation>
    <scope>NUCLEOTIDE SEQUENCE [LARGE SCALE GENOMIC DNA]</scope>
    <source>
        <strain evidence="9 10">S25-3-2</strain>
    </source>
</reference>
<dbReference type="Gene3D" id="1.10.3720.10">
    <property type="entry name" value="MetI-like"/>
    <property type="match status" value="1"/>
</dbReference>
<evidence type="ECO:0000256" key="4">
    <source>
        <dbReference type="ARBA" id="ARBA00022692"/>
    </source>
</evidence>
<dbReference type="OrthoDB" id="9805108at2"/>
<dbReference type="CDD" id="cd06261">
    <property type="entry name" value="TM_PBP2"/>
    <property type="match status" value="1"/>
</dbReference>
<dbReference type="InterPro" id="IPR051393">
    <property type="entry name" value="ABC_transporter_permease"/>
</dbReference>
<comment type="similarity">
    <text evidence="7">Belongs to the binding-protein-dependent transport system permease family.</text>
</comment>
<dbReference type="EMBL" id="JPWH01000004">
    <property type="protein sequence ID" value="RCK52238.1"/>
    <property type="molecule type" value="Genomic_DNA"/>
</dbReference>
<feature type="transmembrane region" description="Helical" evidence="7">
    <location>
        <begin position="107"/>
        <end position="127"/>
    </location>
</feature>
<dbReference type="Proteomes" id="UP000252517">
    <property type="component" value="Unassembled WGS sequence"/>
</dbReference>
<dbReference type="Pfam" id="PF00528">
    <property type="entry name" value="BPD_transp_1"/>
    <property type="match status" value="1"/>
</dbReference>
<feature type="domain" description="ABC transmembrane type-1" evidence="8">
    <location>
        <begin position="70"/>
        <end position="283"/>
    </location>
</feature>
<keyword evidence="3" id="KW-1003">Cell membrane</keyword>
<evidence type="ECO:0000313" key="10">
    <source>
        <dbReference type="Proteomes" id="UP000252517"/>
    </source>
</evidence>
<dbReference type="SUPFAM" id="SSF161098">
    <property type="entry name" value="MetI-like"/>
    <property type="match status" value="1"/>
</dbReference>
<dbReference type="RefSeq" id="WP_114087614.1">
    <property type="nucleotide sequence ID" value="NZ_JPWH01000004.1"/>
</dbReference>
<dbReference type="PANTHER" id="PTHR30193">
    <property type="entry name" value="ABC TRANSPORTER PERMEASE PROTEIN"/>
    <property type="match status" value="1"/>
</dbReference>
<keyword evidence="2 7" id="KW-0813">Transport</keyword>